<gene>
    <name evidence="2" type="ORF">CFIO01_09229</name>
</gene>
<feature type="region of interest" description="Disordered" evidence="1">
    <location>
        <begin position="39"/>
        <end position="111"/>
    </location>
</feature>
<dbReference type="KEGG" id="cfj:CFIO01_09229"/>
<evidence type="ECO:0000256" key="1">
    <source>
        <dbReference type="SAM" id="MobiDB-lite"/>
    </source>
</evidence>
<feature type="compositionally biased region" description="Acidic residues" evidence="1">
    <location>
        <begin position="98"/>
        <end position="108"/>
    </location>
</feature>
<dbReference type="Proteomes" id="UP000020467">
    <property type="component" value="Unassembled WGS sequence"/>
</dbReference>
<reference evidence="2 3" key="1">
    <citation type="submission" date="2014-02" db="EMBL/GenBank/DDBJ databases">
        <title>The genome sequence of Colletotrichum fioriniae PJ7.</title>
        <authorList>
            <person name="Baroncelli R."/>
            <person name="Thon M.R."/>
        </authorList>
    </citation>
    <scope>NUCLEOTIDE SEQUENCE [LARGE SCALE GENOMIC DNA]</scope>
    <source>
        <strain evidence="2 3">PJ7</strain>
    </source>
</reference>
<accession>A0A010QE68</accession>
<dbReference type="HOGENOM" id="CLU_504320_0_0_1"/>
<organism evidence="2 3">
    <name type="scientific">Colletotrichum fioriniae PJ7</name>
    <dbReference type="NCBI Taxonomy" id="1445577"/>
    <lineage>
        <taxon>Eukaryota</taxon>
        <taxon>Fungi</taxon>
        <taxon>Dikarya</taxon>
        <taxon>Ascomycota</taxon>
        <taxon>Pezizomycotina</taxon>
        <taxon>Sordariomycetes</taxon>
        <taxon>Hypocreomycetidae</taxon>
        <taxon>Glomerellales</taxon>
        <taxon>Glomerellaceae</taxon>
        <taxon>Colletotrichum</taxon>
        <taxon>Colletotrichum acutatum species complex</taxon>
    </lineage>
</organism>
<protein>
    <submittedName>
        <fullName evidence="2">Uncharacterized protein</fullName>
    </submittedName>
</protein>
<comment type="caution">
    <text evidence="2">The sequence shown here is derived from an EMBL/GenBank/DDBJ whole genome shotgun (WGS) entry which is preliminary data.</text>
</comment>
<name>A0A010QE68_9PEZI</name>
<proteinExistence type="predicted"/>
<dbReference type="EMBL" id="JARH01000930">
    <property type="protein sequence ID" value="EXF75070.1"/>
    <property type="molecule type" value="Genomic_DNA"/>
</dbReference>
<dbReference type="AlphaFoldDB" id="A0A010QE68"/>
<dbReference type="eggNOG" id="ENOG502TAW1">
    <property type="taxonomic scope" value="Eukaryota"/>
</dbReference>
<evidence type="ECO:0000313" key="3">
    <source>
        <dbReference type="Proteomes" id="UP000020467"/>
    </source>
</evidence>
<keyword evidence="3" id="KW-1185">Reference proteome</keyword>
<feature type="compositionally biased region" description="Basic and acidic residues" evidence="1">
    <location>
        <begin position="57"/>
        <end position="72"/>
    </location>
</feature>
<dbReference type="OrthoDB" id="10687336at2759"/>
<sequence length="540" mass="61897">MMNFPTNPPRFASQLSHYSTHDLMSTFKAPSIDPKVARDTTTVHSPAKPRVLGNFSEEPRNVAGDVRRKIDGLARAQPPPLQQPGARKYRRRALDSENTGDYDGDSSDLESASCLSNQSLSAVHAFDAIGIHRHVLEGGASKEPVLSEDLQEVSKRLDEIRQLRTRNREEGSMRREQLLKWHHDRHSQRHSRILSSLDRERPGQPDSVLQELIDGEHTAWTTDMEKQVRQWDAALRDDISPTTQPHHGENYSSPDIVEDIIRVVEENVLKSFTEAEYSFPRPSITGEKYEHIADAAEHFTSTYFLGATLKWNPAGGIGPYEALHRVTSVCFTRRPEVFGVTDDLSLMTQFLVDSYMSKMTEHLAVDLGRAHGIFVQRGPRLHTLRRQELFCDWLRRIRSNKRSSIEYVDWVLSGVDSKQLSRCCRDWKTPLKDLRARKEFFLGISLPGIVSMVIFEENSPIMVKNMPAHETEKLGWFQSSSSDELLGHWRYELRHAYGRGFERGESFVYRVTMDDEVLGMHSPDGRWHAWEEVSRELPSI</sequence>
<evidence type="ECO:0000313" key="2">
    <source>
        <dbReference type="EMBL" id="EXF75070.1"/>
    </source>
</evidence>